<dbReference type="InterPro" id="IPR001848">
    <property type="entry name" value="Ribosomal_uS10"/>
</dbReference>
<dbReference type="EMBL" id="CP026606">
    <property type="protein sequence ID" value="AVB76846.1"/>
    <property type="molecule type" value="Genomic_DNA"/>
</dbReference>
<dbReference type="NCBIfam" id="TIGR01046">
    <property type="entry name" value="uS10_euk_arch"/>
    <property type="match status" value="1"/>
</dbReference>
<sequence length="102" mass="11545">MQKARIKLSSTQHTELDGVCDQIKAIAEKTGVDMSGPIPLPTKALKVTTRKSTDGEGSSSFDRWTMRVHKRVIDIEADERTMKHIMKVRIPDTVQIEIELRN</sequence>
<dbReference type="EMBL" id="JACDUN010000001">
    <property type="protein sequence ID" value="MBA2857658.1"/>
    <property type="molecule type" value="Genomic_DNA"/>
</dbReference>
<dbReference type="InterPro" id="IPR027486">
    <property type="entry name" value="Ribosomal_uS10_dom"/>
</dbReference>
<dbReference type="Proteomes" id="UP000239462">
    <property type="component" value="Chromosome"/>
</dbReference>
<dbReference type="EMBL" id="JACHED010000001">
    <property type="protein sequence ID" value="MBB6496640.1"/>
    <property type="molecule type" value="Genomic_DNA"/>
</dbReference>
<evidence type="ECO:0000313" key="19">
    <source>
        <dbReference type="Proteomes" id="UP000558015"/>
    </source>
</evidence>
<evidence type="ECO:0000259" key="7">
    <source>
        <dbReference type="SMART" id="SM01403"/>
    </source>
</evidence>
<reference evidence="18" key="1">
    <citation type="journal article" date="2018" name="Genome Announc.">
        <title>Complete Genome Sequence of the Methanococcus maripaludis Type Strain JJ (DSM 2067), a Model for Selenoprotein Synthesis in Archaea.</title>
        <authorList>
            <person name="Poehlein A."/>
            <person name="Heym D."/>
            <person name="Quitzke V."/>
            <person name="Fersch J."/>
            <person name="Daniel R."/>
            <person name="Rother M."/>
        </authorList>
    </citation>
    <scope>NUCLEOTIDE SEQUENCE [LARGE SCALE GENOMIC DNA]</scope>
    <source>
        <strain evidence="18">DSM 2067</strain>
    </source>
</reference>
<organism evidence="8 18">
    <name type="scientific">Methanococcus maripaludis</name>
    <name type="common">Methanococcus deltae</name>
    <dbReference type="NCBI Taxonomy" id="39152"/>
    <lineage>
        <taxon>Archaea</taxon>
        <taxon>Methanobacteriati</taxon>
        <taxon>Methanobacteriota</taxon>
        <taxon>Methanomada group</taxon>
        <taxon>Methanococci</taxon>
        <taxon>Methanococcales</taxon>
        <taxon>Methanococcaceae</taxon>
        <taxon>Methanococcus</taxon>
    </lineage>
</organism>
<dbReference type="Proteomes" id="UP000584706">
    <property type="component" value="Unassembled WGS sequence"/>
</dbReference>
<dbReference type="HAMAP" id="MF_00508">
    <property type="entry name" value="Ribosomal_uS10"/>
    <property type="match status" value="1"/>
</dbReference>
<evidence type="ECO:0000256" key="5">
    <source>
        <dbReference type="HAMAP-Rule" id="MF_00508"/>
    </source>
</evidence>
<name>A0A2L1CD56_METMI</name>
<dbReference type="EMBL" id="JAFBBC010000001">
    <property type="protein sequence ID" value="MBM7409411.1"/>
    <property type="molecule type" value="Genomic_DNA"/>
</dbReference>
<evidence type="ECO:0000313" key="14">
    <source>
        <dbReference type="EMBL" id="MBB6496640.1"/>
    </source>
</evidence>
<evidence type="ECO:0000313" key="15">
    <source>
        <dbReference type="EMBL" id="MBG0768966.1"/>
    </source>
</evidence>
<dbReference type="EMBL" id="JACHIQ010000001">
    <property type="protein sequence ID" value="MBB6067121.1"/>
    <property type="molecule type" value="Genomic_DNA"/>
</dbReference>
<keyword evidence="3 5" id="KW-0687">Ribonucleoprotein</keyword>
<dbReference type="EMBL" id="JACDUJ010000001">
    <property type="protein sequence ID" value="MBA2847270.1"/>
    <property type="molecule type" value="Genomic_DNA"/>
</dbReference>
<reference evidence="8" key="2">
    <citation type="submission" date="2018-02" db="EMBL/GenBank/DDBJ databases">
        <title>Complete genome sequence of the Methanococcus maripaludis type strain JJ (DSM 2067), a model for selenoprotein synthesis in Archaea.</title>
        <authorList>
            <person name="Poehlein A."/>
            <person name="Heym D."/>
            <person name="Quitzke V."/>
            <person name="Fersch J."/>
            <person name="Daniel R."/>
            <person name="Rother M."/>
        </authorList>
    </citation>
    <scope>NUCLEOTIDE SEQUENCE [LARGE SCALE GENOMIC DNA]</scope>
    <source>
        <strain evidence="8">DSM 2067</strain>
    </source>
</reference>
<dbReference type="Proteomes" id="UP000722095">
    <property type="component" value="Unassembled WGS sequence"/>
</dbReference>
<gene>
    <name evidence="8" type="primary">rpsJ</name>
    <name evidence="5" type="synonym">rps10</name>
    <name evidence="15" type="ORF">H0S71_03555</name>
    <name evidence="16" type="ORF">HNP85_001083</name>
    <name evidence="10" type="ORF">HNP86_000356</name>
    <name evidence="9" type="ORF">HNP88_001454</name>
    <name evidence="11" type="ORF">HNP93_000359</name>
    <name evidence="12" type="ORF">HNP94_000356</name>
    <name evidence="14" type="ORF">HNP96_000661</name>
    <name evidence="13" type="ORF">HNP97_000611</name>
    <name evidence="17" type="ORF">J2745_001462</name>
    <name evidence="8" type="ORF">MMJJ_14680</name>
</gene>
<dbReference type="AlphaFoldDB" id="A0A2L1CD56"/>
<dbReference type="PANTHER" id="PTHR11700">
    <property type="entry name" value="30S RIBOSOMAL PROTEIN S10 FAMILY MEMBER"/>
    <property type="match status" value="1"/>
</dbReference>
<dbReference type="GO" id="GO:0000049">
    <property type="term" value="F:tRNA binding"/>
    <property type="evidence" value="ECO:0007669"/>
    <property type="project" value="UniProtKB-UniRule"/>
</dbReference>
<dbReference type="RefSeq" id="WP_011171315.1">
    <property type="nucleotide sequence ID" value="NZ_BAAABJ010000001.1"/>
</dbReference>
<dbReference type="PROSITE" id="PS00361">
    <property type="entry name" value="RIBOSOMAL_S10"/>
    <property type="match status" value="1"/>
</dbReference>
<keyword evidence="2 5" id="KW-0689">Ribosomal protein</keyword>
<proteinExistence type="inferred from homology"/>
<reference evidence="15" key="4">
    <citation type="submission" date="2020-07" db="EMBL/GenBank/DDBJ databases">
        <title>Severe corrosion of carbon steel in oil field produced water can be linked to methanogenic archaea containing a special type of NiFe hydrogenase.</title>
        <authorList>
            <person name="Lahme S."/>
            <person name="Mand J."/>
            <person name="Longwell J."/>
            <person name="Smith R."/>
            <person name="Enning D."/>
        </authorList>
    </citation>
    <scope>NUCLEOTIDE SEQUENCE</scope>
    <source>
        <strain evidence="15">MIC098Bin5</strain>
    </source>
</reference>
<dbReference type="InterPro" id="IPR005729">
    <property type="entry name" value="Ribosomal_uS10_euk/arc"/>
</dbReference>
<evidence type="ECO:0000256" key="2">
    <source>
        <dbReference type="ARBA" id="ARBA00022980"/>
    </source>
</evidence>
<dbReference type="EMBL" id="JACDUO010000001">
    <property type="protein sequence ID" value="MBA2863356.1"/>
    <property type="molecule type" value="Genomic_DNA"/>
</dbReference>
<evidence type="ECO:0000313" key="22">
    <source>
        <dbReference type="Proteomes" id="UP000571854"/>
    </source>
</evidence>
<dbReference type="GeneID" id="41280004"/>
<dbReference type="Proteomes" id="UP000571854">
    <property type="component" value="Unassembled WGS sequence"/>
</dbReference>
<evidence type="ECO:0000313" key="17">
    <source>
        <dbReference type="EMBL" id="MBP2219955.1"/>
    </source>
</evidence>
<evidence type="ECO:0000313" key="21">
    <source>
        <dbReference type="Proteomes" id="UP000567099"/>
    </source>
</evidence>
<dbReference type="InterPro" id="IPR036838">
    <property type="entry name" value="Ribosomal_uS10_dom_sf"/>
</dbReference>
<dbReference type="Gene3D" id="3.30.70.600">
    <property type="entry name" value="Ribosomal protein S10 domain"/>
    <property type="match status" value="1"/>
</dbReference>
<evidence type="ECO:0000313" key="13">
    <source>
        <dbReference type="EMBL" id="MBB6067121.1"/>
    </source>
</evidence>
<dbReference type="GeneID" id="10982945"/>
<protein>
    <recommendedName>
        <fullName evidence="4 5">Small ribosomal subunit protein uS10</fullName>
    </recommendedName>
</protein>
<dbReference type="Pfam" id="PF00338">
    <property type="entry name" value="Ribosomal_S10"/>
    <property type="match status" value="1"/>
</dbReference>
<dbReference type="EMBL" id="JAGINF010000005">
    <property type="protein sequence ID" value="MBP2219955.1"/>
    <property type="molecule type" value="Genomic_DNA"/>
</dbReference>
<dbReference type="Proteomes" id="UP000590564">
    <property type="component" value="Unassembled WGS sequence"/>
</dbReference>
<dbReference type="PRINTS" id="PR00971">
    <property type="entry name" value="RIBOSOMALS10"/>
</dbReference>
<dbReference type="SUPFAM" id="SSF54999">
    <property type="entry name" value="Ribosomal protein S10"/>
    <property type="match status" value="1"/>
</dbReference>
<dbReference type="OMA" id="VDIEIKM"/>
<dbReference type="Proteomes" id="UP000564425">
    <property type="component" value="Unassembled WGS sequence"/>
</dbReference>
<evidence type="ECO:0000313" key="8">
    <source>
        <dbReference type="EMBL" id="AVB76846.1"/>
    </source>
</evidence>
<comment type="subunit">
    <text evidence="5">Part of the 30S ribosomal subunit.</text>
</comment>
<evidence type="ECO:0000313" key="10">
    <source>
        <dbReference type="EMBL" id="MBA2850225.1"/>
    </source>
</evidence>
<dbReference type="Proteomes" id="UP000567099">
    <property type="component" value="Unassembled WGS sequence"/>
</dbReference>
<evidence type="ECO:0000313" key="12">
    <source>
        <dbReference type="EMBL" id="MBA2863356.1"/>
    </source>
</evidence>
<evidence type="ECO:0000256" key="6">
    <source>
        <dbReference type="SAM" id="MobiDB-lite"/>
    </source>
</evidence>
<evidence type="ECO:0000256" key="4">
    <source>
        <dbReference type="ARBA" id="ARBA00035162"/>
    </source>
</evidence>
<dbReference type="InterPro" id="IPR018268">
    <property type="entry name" value="Ribosomal_uS10_CS"/>
</dbReference>
<evidence type="ECO:0000313" key="16">
    <source>
        <dbReference type="EMBL" id="MBM7409411.1"/>
    </source>
</evidence>
<dbReference type="GO" id="GO:0003735">
    <property type="term" value="F:structural constituent of ribosome"/>
    <property type="evidence" value="ECO:0007669"/>
    <property type="project" value="UniProtKB-UniRule"/>
</dbReference>
<feature type="domain" description="Small ribosomal subunit protein uS10" evidence="7">
    <location>
        <begin position="5"/>
        <end position="99"/>
    </location>
</feature>
<dbReference type="KEGG" id="mmad:MMJJ_14680"/>
<accession>A0A2L1CD56</accession>
<dbReference type="Proteomes" id="UP000742560">
    <property type="component" value="Unassembled WGS sequence"/>
</dbReference>
<comment type="similarity">
    <text evidence="1 5">Belongs to the universal ribosomal protein uS10 family.</text>
</comment>
<feature type="region of interest" description="Disordered" evidence="6">
    <location>
        <begin position="32"/>
        <end position="61"/>
    </location>
</feature>
<dbReference type="Proteomes" id="UP000558015">
    <property type="component" value="Unassembled WGS sequence"/>
</dbReference>
<evidence type="ECO:0000313" key="23">
    <source>
        <dbReference type="Proteomes" id="UP000584706"/>
    </source>
</evidence>
<dbReference type="FunFam" id="3.30.70.600:FF:000004">
    <property type="entry name" value="30S ribosomal protein S10"/>
    <property type="match status" value="1"/>
</dbReference>
<evidence type="ECO:0000256" key="1">
    <source>
        <dbReference type="ARBA" id="ARBA00007102"/>
    </source>
</evidence>
<dbReference type="GO" id="GO:0006412">
    <property type="term" value="P:translation"/>
    <property type="evidence" value="ECO:0007669"/>
    <property type="project" value="UniProtKB-UniRule"/>
</dbReference>
<dbReference type="Proteomes" id="UP000714405">
    <property type="component" value="Unassembled WGS sequence"/>
</dbReference>
<dbReference type="SMR" id="A0A2L1CD56"/>
<dbReference type="EMBL" id="JACDUH010000001">
    <property type="protein sequence ID" value="MBA2850225.1"/>
    <property type="molecule type" value="Genomic_DNA"/>
</dbReference>
<dbReference type="EMBL" id="JACCQJ010000001">
    <property type="protein sequence ID" value="MBG0768966.1"/>
    <property type="molecule type" value="Genomic_DNA"/>
</dbReference>
<evidence type="ECO:0000313" key="24">
    <source>
        <dbReference type="Proteomes" id="UP000590564"/>
    </source>
</evidence>
<dbReference type="SMART" id="SM01403">
    <property type="entry name" value="Ribosomal_S10"/>
    <property type="match status" value="1"/>
</dbReference>
<reference evidence="17" key="5">
    <citation type="submission" date="2021-03" db="EMBL/GenBank/DDBJ databases">
        <title>Genomic Encyclopedia of Type Strains, Phase IV (KMG-IV): sequencing the most valuable type-strain genomes for metagenomic binning, comparative biology and taxonomic classification.</title>
        <authorList>
            <person name="Goeker M."/>
        </authorList>
    </citation>
    <scope>NUCLEOTIDE SEQUENCE</scope>
    <source>
        <strain evidence="17">DSM 2771</strain>
    </source>
</reference>
<evidence type="ECO:0000313" key="9">
    <source>
        <dbReference type="EMBL" id="MBA2847270.1"/>
    </source>
</evidence>
<evidence type="ECO:0000313" key="20">
    <source>
        <dbReference type="Proteomes" id="UP000564425"/>
    </source>
</evidence>
<reference evidence="19 20" key="3">
    <citation type="submission" date="2020-07" db="EMBL/GenBank/DDBJ databases">
        <title>Genomic Encyclopedia of Type Strains, Phase IV (KMG-V): Genome sequencing to study the core and pangenomes of soil and plant-associated prokaryotes.</title>
        <authorList>
            <person name="Whitman W."/>
        </authorList>
    </citation>
    <scope>NUCLEOTIDE SEQUENCE [LARGE SCALE GENOMIC DNA]</scope>
    <source>
        <strain evidence="10 20">A1</strain>
        <strain evidence="9 22">A5</strain>
        <strain evidence="11 19">C12</strain>
        <strain evidence="12 21">C13</strain>
        <strain evidence="14 24">D1</strain>
        <strain evidence="13 23">DSM 7078</strain>
        <strain evidence="16">RC</strain>
    </source>
</reference>
<evidence type="ECO:0000313" key="18">
    <source>
        <dbReference type="Proteomes" id="UP000239462"/>
    </source>
</evidence>
<evidence type="ECO:0000256" key="3">
    <source>
        <dbReference type="ARBA" id="ARBA00023274"/>
    </source>
</evidence>
<dbReference type="GO" id="GO:0015935">
    <property type="term" value="C:small ribosomal subunit"/>
    <property type="evidence" value="ECO:0007669"/>
    <property type="project" value="UniProtKB-UniRule"/>
</dbReference>
<evidence type="ECO:0000313" key="11">
    <source>
        <dbReference type="EMBL" id="MBA2857658.1"/>
    </source>
</evidence>
<comment type="function">
    <text evidence="5">Involved in the binding of tRNA to the ribosomes.</text>
</comment>